<feature type="compositionally biased region" description="Basic and acidic residues" evidence="1">
    <location>
        <begin position="122"/>
        <end position="132"/>
    </location>
</feature>
<dbReference type="Pfam" id="PF26571">
    <property type="entry name" value="VldE"/>
    <property type="match status" value="1"/>
</dbReference>
<protein>
    <recommendedName>
        <fullName evidence="3">ARB-07466-like C-terminal domain-containing protein</fullName>
    </recommendedName>
</protein>
<comment type="caution">
    <text evidence="4">The sequence shown here is derived from an EMBL/GenBank/DDBJ whole genome shotgun (WGS) entry which is preliminary data.</text>
</comment>
<reference evidence="5" key="1">
    <citation type="submission" date="2023-07" db="EMBL/GenBank/DDBJ databases">
        <title>30 novel species of actinomycetes from the DSMZ collection.</title>
        <authorList>
            <person name="Nouioui I."/>
        </authorList>
    </citation>
    <scope>NUCLEOTIDE SEQUENCE [LARGE SCALE GENOMIC DNA]</scope>
    <source>
        <strain evidence="5">DSM 45834</strain>
    </source>
</reference>
<feature type="compositionally biased region" description="Basic and acidic residues" evidence="1">
    <location>
        <begin position="92"/>
        <end position="108"/>
    </location>
</feature>
<proteinExistence type="predicted"/>
<gene>
    <name evidence="4" type="ORF">RM445_05100</name>
</gene>
<organism evidence="4 5">
    <name type="scientific">Pseudonocardia charpentierae</name>
    <dbReference type="NCBI Taxonomy" id="3075545"/>
    <lineage>
        <taxon>Bacteria</taxon>
        <taxon>Bacillati</taxon>
        <taxon>Actinomycetota</taxon>
        <taxon>Actinomycetes</taxon>
        <taxon>Pseudonocardiales</taxon>
        <taxon>Pseudonocardiaceae</taxon>
        <taxon>Pseudonocardia</taxon>
    </lineage>
</organism>
<dbReference type="Proteomes" id="UP001183202">
    <property type="component" value="Unassembled WGS sequence"/>
</dbReference>
<keyword evidence="2" id="KW-0732">Signal</keyword>
<sequence>MLRGVGIATVAAIAVTGGAAALAGPGVPDAAADGTAELNLAAQRAPVVPVPSRVAAFVPAPVVPMQRAVDTGMLDTTLLSDAVSRAQDEARRLADDARTREGEARTAADRAQQAAKDAAAAEEDRRTAEQGRRVGRITQPDPQPAATADCGLNTGQLGAVKPFVRTAAEFLGCAFDKPTVLGVAGRGNASDHPGGRALDFMVDRATGDQLAACTIRNREALGVSYVIWRQRIDTGSGFRAMEDRGSPTANHLDHVHVSFKPGAGTGSPISC</sequence>
<evidence type="ECO:0000313" key="4">
    <source>
        <dbReference type="EMBL" id="MDT0348898.1"/>
    </source>
</evidence>
<dbReference type="EMBL" id="JAVREJ010000002">
    <property type="protein sequence ID" value="MDT0348898.1"/>
    <property type="molecule type" value="Genomic_DNA"/>
</dbReference>
<feature type="signal peptide" evidence="2">
    <location>
        <begin position="1"/>
        <end position="23"/>
    </location>
</feature>
<dbReference type="RefSeq" id="WP_311554834.1">
    <property type="nucleotide sequence ID" value="NZ_JAVREJ010000002.1"/>
</dbReference>
<evidence type="ECO:0000259" key="3">
    <source>
        <dbReference type="Pfam" id="PF26571"/>
    </source>
</evidence>
<evidence type="ECO:0000256" key="2">
    <source>
        <dbReference type="SAM" id="SignalP"/>
    </source>
</evidence>
<evidence type="ECO:0000256" key="1">
    <source>
        <dbReference type="SAM" id="MobiDB-lite"/>
    </source>
</evidence>
<name>A0ABU2N5Y6_9PSEU</name>
<feature type="chain" id="PRO_5045410601" description="ARB-07466-like C-terminal domain-containing protein" evidence="2">
    <location>
        <begin position="24"/>
        <end position="271"/>
    </location>
</feature>
<feature type="compositionally biased region" description="Low complexity" evidence="1">
    <location>
        <begin position="109"/>
        <end position="118"/>
    </location>
</feature>
<keyword evidence="5" id="KW-1185">Reference proteome</keyword>
<evidence type="ECO:0000313" key="5">
    <source>
        <dbReference type="Proteomes" id="UP001183202"/>
    </source>
</evidence>
<feature type="region of interest" description="Disordered" evidence="1">
    <location>
        <begin position="92"/>
        <end position="150"/>
    </location>
</feature>
<dbReference type="InterPro" id="IPR058593">
    <property type="entry name" value="ARB_07466-like_C"/>
</dbReference>
<accession>A0ABU2N5Y6</accession>
<feature type="domain" description="ARB-07466-like C-terminal" evidence="3">
    <location>
        <begin position="158"/>
        <end position="251"/>
    </location>
</feature>